<dbReference type="InterPro" id="IPR036894">
    <property type="entry name" value="YbaB-like_sf"/>
</dbReference>
<gene>
    <name evidence="2" type="ORF">CLV40_103179</name>
</gene>
<feature type="region of interest" description="Disordered" evidence="1">
    <location>
        <begin position="102"/>
        <end position="138"/>
    </location>
</feature>
<dbReference type="AlphaFoldDB" id="A0A2S6GWI2"/>
<comment type="caution">
    <text evidence="2">The sequence shown here is derived from an EMBL/GenBank/DDBJ whole genome shotgun (WGS) entry which is preliminary data.</text>
</comment>
<sequence>MERQIDEWATQVRAKAETYQRLNTEMDSITGTGEAAGGDVRVTVNRAGVVTALELPEQLSGMRGPTLSGEIMRAIQRAQATLGDKVVGLMRERVPEDTASIATTADAYARQFPDVDGESDTPATPTPKPPTTTDDLDSFDANAFRTVFDNPDQF</sequence>
<accession>A0A2S6GWI2</accession>
<protein>
    <submittedName>
        <fullName evidence="2">YbaB/EbfC DNA-binding family protein</fullName>
    </submittedName>
</protein>
<keyword evidence="3" id="KW-1185">Reference proteome</keyword>
<evidence type="ECO:0000313" key="2">
    <source>
        <dbReference type="EMBL" id="PPK69569.1"/>
    </source>
</evidence>
<dbReference type="SUPFAM" id="SSF82607">
    <property type="entry name" value="YbaB-like"/>
    <property type="match status" value="1"/>
</dbReference>
<dbReference type="Pfam" id="PF02575">
    <property type="entry name" value="YbaB_DNA_bd"/>
    <property type="match status" value="1"/>
</dbReference>
<organism evidence="2 3">
    <name type="scientific">Actinokineospora auranticolor</name>
    <dbReference type="NCBI Taxonomy" id="155976"/>
    <lineage>
        <taxon>Bacteria</taxon>
        <taxon>Bacillati</taxon>
        <taxon>Actinomycetota</taxon>
        <taxon>Actinomycetes</taxon>
        <taxon>Pseudonocardiales</taxon>
        <taxon>Pseudonocardiaceae</taxon>
        <taxon>Actinokineospora</taxon>
    </lineage>
</organism>
<keyword evidence="2" id="KW-0238">DNA-binding</keyword>
<reference evidence="2 3" key="1">
    <citation type="submission" date="2018-02" db="EMBL/GenBank/DDBJ databases">
        <title>Genomic Encyclopedia of Archaeal and Bacterial Type Strains, Phase II (KMG-II): from individual species to whole genera.</title>
        <authorList>
            <person name="Goeker M."/>
        </authorList>
    </citation>
    <scope>NUCLEOTIDE SEQUENCE [LARGE SCALE GENOMIC DNA]</scope>
    <source>
        <strain evidence="2 3">YU 961-1</strain>
    </source>
</reference>
<dbReference type="Proteomes" id="UP000239203">
    <property type="component" value="Unassembled WGS sequence"/>
</dbReference>
<dbReference type="InterPro" id="IPR004401">
    <property type="entry name" value="YbaB/EbfC"/>
</dbReference>
<dbReference type="GO" id="GO:0003677">
    <property type="term" value="F:DNA binding"/>
    <property type="evidence" value="ECO:0007669"/>
    <property type="project" value="UniProtKB-KW"/>
</dbReference>
<dbReference type="EMBL" id="PTIX01000003">
    <property type="protein sequence ID" value="PPK69569.1"/>
    <property type="molecule type" value="Genomic_DNA"/>
</dbReference>
<evidence type="ECO:0000313" key="3">
    <source>
        <dbReference type="Proteomes" id="UP000239203"/>
    </source>
</evidence>
<evidence type="ECO:0000256" key="1">
    <source>
        <dbReference type="SAM" id="MobiDB-lite"/>
    </source>
</evidence>
<dbReference type="Gene3D" id="3.30.1310.10">
    <property type="entry name" value="Nucleoid-associated protein YbaB-like domain"/>
    <property type="match status" value="1"/>
</dbReference>
<name>A0A2S6GWI2_9PSEU</name>
<proteinExistence type="predicted"/>